<comment type="caution">
    <text evidence="2">The sequence shown here is derived from an EMBL/GenBank/DDBJ whole genome shotgun (WGS) entry which is preliminary data.</text>
</comment>
<dbReference type="AlphaFoldDB" id="A0A644WHB8"/>
<accession>A0A644WHB8</accession>
<keyword evidence="1" id="KW-0812">Transmembrane</keyword>
<reference evidence="2" key="1">
    <citation type="submission" date="2019-08" db="EMBL/GenBank/DDBJ databases">
        <authorList>
            <person name="Kucharzyk K."/>
            <person name="Murdoch R.W."/>
            <person name="Higgins S."/>
            <person name="Loffler F."/>
        </authorList>
    </citation>
    <scope>NUCLEOTIDE SEQUENCE</scope>
</reference>
<organism evidence="2">
    <name type="scientific">bioreactor metagenome</name>
    <dbReference type="NCBI Taxonomy" id="1076179"/>
    <lineage>
        <taxon>unclassified sequences</taxon>
        <taxon>metagenomes</taxon>
        <taxon>ecological metagenomes</taxon>
    </lineage>
</organism>
<proteinExistence type="predicted"/>
<gene>
    <name evidence="2" type="ORF">SDC9_49116</name>
</gene>
<keyword evidence="1" id="KW-1133">Transmembrane helix</keyword>
<evidence type="ECO:0000256" key="1">
    <source>
        <dbReference type="SAM" id="Phobius"/>
    </source>
</evidence>
<evidence type="ECO:0008006" key="3">
    <source>
        <dbReference type="Google" id="ProtNLM"/>
    </source>
</evidence>
<protein>
    <recommendedName>
        <fullName evidence="3">DUF4044 domain-containing protein</fullName>
    </recommendedName>
</protein>
<keyword evidence="1" id="KW-0472">Membrane</keyword>
<feature type="transmembrane region" description="Helical" evidence="1">
    <location>
        <begin position="12"/>
        <end position="34"/>
    </location>
</feature>
<evidence type="ECO:0000313" key="2">
    <source>
        <dbReference type="EMBL" id="MPM02861.1"/>
    </source>
</evidence>
<sequence>MNKYKRAGNFTRAVCFILAFGMIITTFMSMLIYFF</sequence>
<name>A0A644WHB8_9ZZZZ</name>
<dbReference type="EMBL" id="VSSQ01000903">
    <property type="protein sequence ID" value="MPM02861.1"/>
    <property type="molecule type" value="Genomic_DNA"/>
</dbReference>